<evidence type="ECO:0000313" key="3">
    <source>
        <dbReference type="EMBL" id="KAL3759935.1"/>
    </source>
</evidence>
<keyword evidence="2" id="KW-0472">Membrane</keyword>
<keyword evidence="2" id="KW-1133">Transmembrane helix</keyword>
<dbReference type="SUPFAM" id="SSF50956">
    <property type="entry name" value="Thermostable phytase (3-phytase)"/>
    <property type="match status" value="1"/>
</dbReference>
<dbReference type="EMBL" id="JALLBG020000195">
    <property type="protein sequence ID" value="KAL3759935.1"/>
    <property type="molecule type" value="Genomic_DNA"/>
</dbReference>
<feature type="compositionally biased region" description="Basic and acidic residues" evidence="1">
    <location>
        <begin position="896"/>
        <end position="905"/>
    </location>
</feature>
<reference evidence="3 4" key="1">
    <citation type="submission" date="2024-10" db="EMBL/GenBank/DDBJ databases">
        <title>Updated reference genomes for cyclostephanoid diatoms.</title>
        <authorList>
            <person name="Roberts W.R."/>
            <person name="Alverson A.J."/>
        </authorList>
    </citation>
    <scope>NUCLEOTIDE SEQUENCE [LARGE SCALE GENOMIC DNA]</scope>
    <source>
        <strain evidence="3 4">AJA232-27</strain>
    </source>
</reference>
<feature type="compositionally biased region" description="Polar residues" evidence="1">
    <location>
        <begin position="916"/>
        <end position="937"/>
    </location>
</feature>
<feature type="compositionally biased region" description="Polar residues" evidence="1">
    <location>
        <begin position="17"/>
        <end position="40"/>
    </location>
</feature>
<dbReference type="PANTHER" id="PTHR35580">
    <property type="entry name" value="CELL SURFACE GLYCOPROTEIN (S-LAYER PROTEIN)-LIKE PROTEIN"/>
    <property type="match status" value="1"/>
</dbReference>
<comment type="caution">
    <text evidence="3">The sequence shown here is derived from an EMBL/GenBank/DDBJ whole genome shotgun (WGS) entry which is preliminary data.</text>
</comment>
<feature type="region of interest" description="Disordered" evidence="1">
    <location>
        <begin position="878"/>
        <end position="937"/>
    </location>
</feature>
<feature type="region of interest" description="Disordered" evidence="1">
    <location>
        <begin position="665"/>
        <end position="685"/>
    </location>
</feature>
<protein>
    <submittedName>
        <fullName evidence="3">Uncharacterized protein</fullName>
    </submittedName>
</protein>
<accession>A0ABD3M785</accession>
<feature type="compositionally biased region" description="Low complexity" evidence="1">
    <location>
        <begin position="665"/>
        <end position="682"/>
    </location>
</feature>
<name>A0ABD3M785_9STRA</name>
<evidence type="ECO:0000256" key="1">
    <source>
        <dbReference type="SAM" id="MobiDB-lite"/>
    </source>
</evidence>
<organism evidence="3 4">
    <name type="scientific">Discostella pseudostelligera</name>
    <dbReference type="NCBI Taxonomy" id="259834"/>
    <lineage>
        <taxon>Eukaryota</taxon>
        <taxon>Sar</taxon>
        <taxon>Stramenopiles</taxon>
        <taxon>Ochrophyta</taxon>
        <taxon>Bacillariophyta</taxon>
        <taxon>Coscinodiscophyceae</taxon>
        <taxon>Thalassiosirophycidae</taxon>
        <taxon>Stephanodiscales</taxon>
        <taxon>Stephanodiscaceae</taxon>
        <taxon>Discostella</taxon>
    </lineage>
</organism>
<feature type="compositionally biased region" description="Basic and acidic residues" evidence="1">
    <location>
        <begin position="1"/>
        <end position="11"/>
    </location>
</feature>
<keyword evidence="2" id="KW-0812">Transmembrane</keyword>
<dbReference type="Proteomes" id="UP001530293">
    <property type="component" value="Unassembled WGS sequence"/>
</dbReference>
<feature type="transmembrane region" description="Helical" evidence="2">
    <location>
        <begin position="690"/>
        <end position="711"/>
    </location>
</feature>
<sequence length="937" mass="100188">MSDETERERNFKPFGFQSGSVDSLASLSQSQPQVHDQNELTSDDSYAGAMHYDPQHNLVFFTGSTYGKVFDSATNLSSEIKVEMGMSGDNPVDNPHLDTSDCFLGILKLPTMSNEGPKLIYARRFGTPDNVETCSSLIMLPPLQSTEISHLKLGLLGHVIPKPLNSAEVQALGDVNSVSFSTNRGGFLQSLSTNAPVTELGHAYGFIADFDVTLTQTEKYAQSIASDTSFAYAYGALVGGLVLESSPLVYPTTMTQNKRDPNQIYVVSMHHDDADEIFNPDYTDYAGIEHVEDIMRARVDVTMGGAGLGTGTKLVKGGSPMFGNNFYAKVQQLTLTPADELVNVAATADDQMKRTMESGWKFGFNLNDADDIRPSSIVFVKGRTPDNDLLLLGGTTRKDGSNGKSEEWDGFITKIIPPAPSPVADLTSGSSVADALQDETAHPTKRIDSTTDRDETVTAICLPPPDPESGIVTHAYVVGSTASNNRGSESSDPSLAYIIKVRISDLSTVWKQHVPSVHPSGIGGVILGEGCVVSPDGSRVYLSGTIDGGSALDTRILSNNASAEIKPVGGLSDVFVIAYGVEFGHVHWAKQLGTVNDDTLARGGGIACDNEGNVIIMGNSRGGLQRYRQDETSNVATSSHLASDIFVMSLSHTDGEYINAPFKGSASSSSSAPATESAAQTTSGGGISPGAIAGVSLLGICISGALLYLLMPRCRRKSRRKYKSSGRDGDVLRSWERNDDDDYSFGSSYPPKSASTLLSIVRGGVDDWDDGSEGVSRNATWMSSSSSRRRGVDNDDDSVYSAKSSSSKRSYTSKQQEENFDFIGKLREEANATMRNMIKQSAADSANAANDPRLDGGASIKSLLSQYREVKKNTLIVTDDHKQSDTSNLGVEGDDSSGRTTEKGRRPPPPPPPRNTKINNEQSAASSANGLSEFTIV</sequence>
<dbReference type="InterPro" id="IPR052918">
    <property type="entry name" value="Motility_Chemotaxis_Reg"/>
</dbReference>
<feature type="region of interest" description="Disordered" evidence="1">
    <location>
        <begin position="769"/>
        <end position="817"/>
    </location>
</feature>
<gene>
    <name evidence="3" type="ORF">ACHAWU_000558</name>
</gene>
<feature type="region of interest" description="Disordered" evidence="1">
    <location>
        <begin position="423"/>
        <end position="453"/>
    </location>
</feature>
<proteinExistence type="predicted"/>
<dbReference type="AlphaFoldDB" id="A0ABD3M785"/>
<feature type="region of interest" description="Disordered" evidence="1">
    <location>
        <begin position="1"/>
        <end position="40"/>
    </location>
</feature>
<dbReference type="PANTHER" id="PTHR35580:SF1">
    <property type="entry name" value="PHYTASE-LIKE DOMAIN-CONTAINING PROTEIN"/>
    <property type="match status" value="1"/>
</dbReference>
<feature type="compositionally biased region" description="Low complexity" evidence="1">
    <location>
        <begin position="799"/>
        <end position="814"/>
    </location>
</feature>
<feature type="compositionally biased region" description="Polar residues" evidence="1">
    <location>
        <begin position="775"/>
        <end position="786"/>
    </location>
</feature>
<keyword evidence="4" id="KW-1185">Reference proteome</keyword>
<feature type="compositionally biased region" description="Basic and acidic residues" evidence="1">
    <location>
        <begin position="439"/>
        <end position="453"/>
    </location>
</feature>
<evidence type="ECO:0000256" key="2">
    <source>
        <dbReference type="SAM" id="Phobius"/>
    </source>
</evidence>
<evidence type="ECO:0000313" key="4">
    <source>
        <dbReference type="Proteomes" id="UP001530293"/>
    </source>
</evidence>